<protein>
    <submittedName>
        <fullName evidence="2">Uncharacterized protein</fullName>
    </submittedName>
</protein>
<gene>
    <name evidence="2" type="ORF">AHOG_05910</name>
</gene>
<evidence type="ECO:0000313" key="2">
    <source>
        <dbReference type="EMBL" id="ASO18834.1"/>
    </source>
</evidence>
<feature type="compositionally biased region" description="Low complexity" evidence="1">
    <location>
        <begin position="52"/>
        <end position="63"/>
    </location>
</feature>
<keyword evidence="3" id="KW-1185">Reference proteome</keyword>
<proteinExistence type="predicted"/>
<dbReference type="EMBL" id="CP022521">
    <property type="protein sequence ID" value="ASO18834.1"/>
    <property type="molecule type" value="Genomic_DNA"/>
</dbReference>
<name>A0A221VZA8_9PSEU</name>
<dbReference type="Proteomes" id="UP000204221">
    <property type="component" value="Chromosome"/>
</dbReference>
<sequence>MAVNWRGWHVAVVGVLGVVVGVGLASGGSDDGDDGGRSSTAATETHTETVTEEAPAPETAAAAVEEESGPAVTIQGGNYVVGTDMVAGTWRTDGPADSVIPNCYWARNSDASGELGAILANGNTEGPATVTVSDGEVFESSGCEPWSLVE</sequence>
<evidence type="ECO:0000313" key="3">
    <source>
        <dbReference type="Proteomes" id="UP000204221"/>
    </source>
</evidence>
<organism evidence="2 3">
    <name type="scientific">Actinoalloteichus hoggarensis</name>
    <dbReference type="NCBI Taxonomy" id="1470176"/>
    <lineage>
        <taxon>Bacteria</taxon>
        <taxon>Bacillati</taxon>
        <taxon>Actinomycetota</taxon>
        <taxon>Actinomycetes</taxon>
        <taxon>Pseudonocardiales</taxon>
        <taxon>Pseudonocardiaceae</taxon>
        <taxon>Actinoalloteichus</taxon>
    </lineage>
</organism>
<evidence type="ECO:0000256" key="1">
    <source>
        <dbReference type="SAM" id="MobiDB-lite"/>
    </source>
</evidence>
<feature type="region of interest" description="Disordered" evidence="1">
    <location>
        <begin position="26"/>
        <end position="76"/>
    </location>
</feature>
<dbReference type="AlphaFoldDB" id="A0A221VZA8"/>
<accession>A0A221VZA8</accession>
<dbReference type="KEGG" id="ahg:AHOG_05910"/>
<reference evidence="2 3" key="1">
    <citation type="submission" date="2017-07" db="EMBL/GenBank/DDBJ databases">
        <title>Complete genome sequence of Actinoalloteichus hoggarensis DSM 45943, type strain of Actinoalloteichus hoggarensis.</title>
        <authorList>
            <person name="Ruckert C."/>
            <person name="Nouioui I."/>
            <person name="Willmese J."/>
            <person name="van Wezel G."/>
            <person name="Klenk H.-P."/>
            <person name="Kalinowski J."/>
            <person name="Zotchev S.B."/>
        </authorList>
    </citation>
    <scope>NUCLEOTIDE SEQUENCE [LARGE SCALE GENOMIC DNA]</scope>
    <source>
        <strain evidence="2 3">DSM 45943</strain>
    </source>
</reference>